<dbReference type="EMBL" id="FUYM01000007">
    <property type="protein sequence ID" value="SKB83937.1"/>
    <property type="molecule type" value="Genomic_DNA"/>
</dbReference>
<dbReference type="OrthoDB" id="7203514at2"/>
<dbReference type="InterPro" id="IPR036866">
    <property type="entry name" value="RibonucZ/Hydroxyglut_hydro"/>
</dbReference>
<dbReference type="SMART" id="SM00849">
    <property type="entry name" value="Lactamase_B"/>
    <property type="match status" value="1"/>
</dbReference>
<keyword evidence="4" id="KW-1185">Reference proteome</keyword>
<gene>
    <name evidence="3" type="ORF">SAMN06295920_10733</name>
</gene>
<organism evidence="3 4">
    <name type="scientific">Rhizorhabdus histidinilytica</name>
    <dbReference type="NCBI Taxonomy" id="439228"/>
    <lineage>
        <taxon>Bacteria</taxon>
        <taxon>Pseudomonadati</taxon>
        <taxon>Pseudomonadota</taxon>
        <taxon>Alphaproteobacteria</taxon>
        <taxon>Sphingomonadales</taxon>
        <taxon>Sphingomonadaceae</taxon>
        <taxon>Rhizorhabdus</taxon>
    </lineage>
</organism>
<dbReference type="PANTHER" id="PTHR42951">
    <property type="entry name" value="METALLO-BETA-LACTAMASE DOMAIN-CONTAINING"/>
    <property type="match status" value="1"/>
</dbReference>
<dbReference type="Pfam" id="PF00753">
    <property type="entry name" value="Lactamase_B"/>
    <property type="match status" value="1"/>
</dbReference>
<feature type="domain" description="Metallo-beta-lactamase" evidence="2">
    <location>
        <begin position="17"/>
        <end position="203"/>
    </location>
</feature>
<dbReference type="InterPro" id="IPR001279">
    <property type="entry name" value="Metallo-B-lactamas"/>
</dbReference>
<evidence type="ECO:0000256" key="1">
    <source>
        <dbReference type="ARBA" id="ARBA00005250"/>
    </source>
</evidence>
<dbReference type="InterPro" id="IPR050855">
    <property type="entry name" value="NDM-1-like"/>
</dbReference>
<dbReference type="GO" id="GO:0017001">
    <property type="term" value="P:antibiotic catabolic process"/>
    <property type="evidence" value="ECO:0007669"/>
    <property type="project" value="UniProtKB-ARBA"/>
</dbReference>
<dbReference type="PANTHER" id="PTHR42951:SF4">
    <property type="entry name" value="ACYL-COENZYME A THIOESTERASE MBLAC2"/>
    <property type="match status" value="1"/>
</dbReference>
<dbReference type="AlphaFoldDB" id="A0A1T5EJ46"/>
<dbReference type="Gene3D" id="3.60.15.10">
    <property type="entry name" value="Ribonuclease Z/Hydroxyacylglutathione hydrolase-like"/>
    <property type="match status" value="1"/>
</dbReference>
<dbReference type="RefSeq" id="WP_079649137.1">
    <property type="nucleotide sequence ID" value="NZ_FUYM01000007.1"/>
</dbReference>
<dbReference type="Proteomes" id="UP000189818">
    <property type="component" value="Unassembled WGS sequence"/>
</dbReference>
<reference evidence="4" key="1">
    <citation type="submission" date="2017-02" db="EMBL/GenBank/DDBJ databases">
        <authorList>
            <person name="Varghese N."/>
            <person name="Submissions S."/>
        </authorList>
    </citation>
    <scope>NUCLEOTIDE SEQUENCE [LARGE SCALE GENOMIC DNA]</scope>
    <source>
        <strain evidence="4">UM2</strain>
    </source>
</reference>
<accession>A0A1T5EJ46</accession>
<protein>
    <submittedName>
        <fullName evidence="3">Glyoxylase, beta-lactamase superfamily II</fullName>
    </submittedName>
</protein>
<name>A0A1T5EJ46_9SPHN</name>
<evidence type="ECO:0000313" key="3">
    <source>
        <dbReference type="EMBL" id="SKB83937.1"/>
    </source>
</evidence>
<comment type="similarity">
    <text evidence="1">Belongs to the metallo-beta-lactamase superfamily. Class-B beta-lactamase family.</text>
</comment>
<sequence length="278" mass="30736">MARPKVHMFTSTPGEMDTNSFLIETERSIVAVDTQFLATPARQVRAIIDAIGKPLVGVIISHSHPDHFNGTQILTEGFGDVPIMATQAVADGMRGCADRIREKWLPMYGSDYPAETIYPNRIVEGGHVLSVDGADIVIDSLGPGEAPDLCVVWVPGSGDMIAGDLIYDGVHAWVVEQRSQEWIDQLEDVKRRYVDARCFYSGHGGTGSTRLLDDQVAYIERFRDFVHEGARDGTIDQKQKSAIIVCIKQHFAGFKQDWWVPINVDAMANELGLLVLPE</sequence>
<proteinExistence type="inferred from homology"/>
<evidence type="ECO:0000259" key="2">
    <source>
        <dbReference type="SMART" id="SM00849"/>
    </source>
</evidence>
<dbReference type="STRING" id="439228.SAMN06295920_10733"/>
<dbReference type="SUPFAM" id="SSF56281">
    <property type="entry name" value="Metallo-hydrolase/oxidoreductase"/>
    <property type="match status" value="1"/>
</dbReference>
<evidence type="ECO:0000313" key="4">
    <source>
        <dbReference type="Proteomes" id="UP000189818"/>
    </source>
</evidence>